<dbReference type="OrthoDB" id="69842at2759"/>
<dbReference type="AlphaFoldDB" id="A0A653DKB2"/>
<dbReference type="EMBL" id="CAACVG010012667">
    <property type="protein sequence ID" value="VEN60623.1"/>
    <property type="molecule type" value="Genomic_DNA"/>
</dbReference>
<sequence length="72" mass="8816">MEIAGRSQVKKFSDNVWQRWAYLPIRDLWFFLFFLFAHRLLIYLIHIVGIFLTFLTFNCYHDDQVKCKQLSN</sequence>
<protein>
    <submittedName>
        <fullName evidence="1">Uncharacterized protein</fullName>
    </submittedName>
</protein>
<evidence type="ECO:0000313" key="2">
    <source>
        <dbReference type="Proteomes" id="UP000410492"/>
    </source>
</evidence>
<organism evidence="1 2">
    <name type="scientific">Callosobruchus maculatus</name>
    <name type="common">Southern cowpea weevil</name>
    <name type="synonym">Pulse bruchid</name>
    <dbReference type="NCBI Taxonomy" id="64391"/>
    <lineage>
        <taxon>Eukaryota</taxon>
        <taxon>Metazoa</taxon>
        <taxon>Ecdysozoa</taxon>
        <taxon>Arthropoda</taxon>
        <taxon>Hexapoda</taxon>
        <taxon>Insecta</taxon>
        <taxon>Pterygota</taxon>
        <taxon>Neoptera</taxon>
        <taxon>Endopterygota</taxon>
        <taxon>Coleoptera</taxon>
        <taxon>Polyphaga</taxon>
        <taxon>Cucujiformia</taxon>
        <taxon>Chrysomeloidea</taxon>
        <taxon>Chrysomelidae</taxon>
        <taxon>Bruchinae</taxon>
        <taxon>Bruchini</taxon>
        <taxon>Callosobruchus</taxon>
    </lineage>
</organism>
<dbReference type="Proteomes" id="UP000410492">
    <property type="component" value="Unassembled WGS sequence"/>
</dbReference>
<evidence type="ECO:0000313" key="1">
    <source>
        <dbReference type="EMBL" id="VEN60623.1"/>
    </source>
</evidence>
<accession>A0A653DKB2</accession>
<reference evidence="1 2" key="1">
    <citation type="submission" date="2019-01" db="EMBL/GenBank/DDBJ databases">
        <authorList>
            <person name="Sayadi A."/>
        </authorList>
    </citation>
    <scope>NUCLEOTIDE SEQUENCE [LARGE SCALE GENOMIC DNA]</scope>
</reference>
<proteinExistence type="predicted"/>
<gene>
    <name evidence="1" type="ORF">CALMAC_LOCUS18261</name>
</gene>
<keyword evidence="2" id="KW-1185">Reference proteome</keyword>
<name>A0A653DKB2_CALMS</name>